<name>A0A7M7PAM5_STRPU</name>
<dbReference type="AlphaFoldDB" id="A0A7M7PAM5"/>
<feature type="compositionally biased region" description="Basic and acidic residues" evidence="1">
    <location>
        <begin position="322"/>
        <end position="334"/>
    </location>
</feature>
<keyword evidence="4" id="KW-1185">Reference proteome</keyword>
<feature type="transmembrane region" description="Helical" evidence="2">
    <location>
        <begin position="140"/>
        <end position="163"/>
    </location>
</feature>
<evidence type="ECO:0000256" key="2">
    <source>
        <dbReference type="SAM" id="Phobius"/>
    </source>
</evidence>
<keyword evidence="2" id="KW-1133">Transmembrane helix</keyword>
<feature type="transmembrane region" description="Helical" evidence="2">
    <location>
        <begin position="45"/>
        <end position="62"/>
    </location>
</feature>
<dbReference type="OMA" id="THQPHTI"/>
<proteinExistence type="predicted"/>
<keyword evidence="2" id="KW-0812">Transmembrane</keyword>
<organism evidence="3 4">
    <name type="scientific">Strongylocentrotus purpuratus</name>
    <name type="common">Purple sea urchin</name>
    <dbReference type="NCBI Taxonomy" id="7668"/>
    <lineage>
        <taxon>Eukaryota</taxon>
        <taxon>Metazoa</taxon>
        <taxon>Echinodermata</taxon>
        <taxon>Eleutherozoa</taxon>
        <taxon>Echinozoa</taxon>
        <taxon>Echinoidea</taxon>
        <taxon>Euechinoidea</taxon>
        <taxon>Echinacea</taxon>
        <taxon>Camarodonta</taxon>
        <taxon>Echinidea</taxon>
        <taxon>Strongylocentrotidae</taxon>
        <taxon>Strongylocentrotus</taxon>
    </lineage>
</organism>
<evidence type="ECO:0000313" key="3">
    <source>
        <dbReference type="EnsemblMetazoa" id="XP_030848823"/>
    </source>
</evidence>
<feature type="region of interest" description="Disordered" evidence="1">
    <location>
        <begin position="260"/>
        <end position="340"/>
    </location>
</feature>
<evidence type="ECO:0000256" key="1">
    <source>
        <dbReference type="SAM" id="MobiDB-lite"/>
    </source>
</evidence>
<dbReference type="OrthoDB" id="10139453at2759"/>
<reference evidence="3" key="2">
    <citation type="submission" date="2021-01" db="UniProtKB">
        <authorList>
            <consortium name="EnsemblMetazoa"/>
        </authorList>
    </citation>
    <scope>IDENTIFICATION</scope>
</reference>
<dbReference type="EnsemblMetazoa" id="XM_030992963">
    <property type="protein sequence ID" value="XP_030848823"/>
    <property type="gene ID" value="LOC115927264"/>
</dbReference>
<reference evidence="4" key="1">
    <citation type="submission" date="2015-02" db="EMBL/GenBank/DDBJ databases">
        <title>Genome sequencing for Strongylocentrotus purpuratus.</title>
        <authorList>
            <person name="Murali S."/>
            <person name="Liu Y."/>
            <person name="Vee V."/>
            <person name="English A."/>
            <person name="Wang M."/>
            <person name="Skinner E."/>
            <person name="Han Y."/>
            <person name="Muzny D.M."/>
            <person name="Worley K.C."/>
            <person name="Gibbs R.A."/>
        </authorList>
    </citation>
    <scope>NUCLEOTIDE SEQUENCE</scope>
</reference>
<dbReference type="RefSeq" id="XP_030848823.1">
    <property type="nucleotide sequence ID" value="XM_030992963.1"/>
</dbReference>
<dbReference type="Proteomes" id="UP000007110">
    <property type="component" value="Unassembled WGS sequence"/>
</dbReference>
<feature type="transmembrane region" description="Helical" evidence="2">
    <location>
        <begin position="74"/>
        <end position="96"/>
    </location>
</feature>
<evidence type="ECO:0000313" key="4">
    <source>
        <dbReference type="Proteomes" id="UP000007110"/>
    </source>
</evidence>
<dbReference type="KEGG" id="spu:115927264"/>
<dbReference type="InParanoid" id="A0A7M7PAM5"/>
<dbReference type="GeneID" id="115927264"/>
<feature type="transmembrane region" description="Helical" evidence="2">
    <location>
        <begin position="7"/>
        <end position="33"/>
    </location>
</feature>
<accession>A0A7M7PAM5</accession>
<protein>
    <submittedName>
        <fullName evidence="3">Uncharacterized protein</fullName>
    </submittedName>
</protein>
<keyword evidence="2" id="KW-0472">Membrane</keyword>
<sequence length="340" mass="37856">MVGLRHTYVTILGVILIAYGIILNMLGAIASFLHPGSYHHGAMGTPMWVGLAFIIFGAVNAVKGLDRNKKKRGISLVLPLTNFLTMIVSSLCIALTSWSMSAQGIAIIPKHPVTEFSVTSQQNTTNGDDDRVSDLQLSLIPIYSTIISSCIIIILMAFISLCIDCIGIIIRARPAIAAEVHHGKGFDERDETGKSYPVVEDETAPQYHHGNAIGEVMYGNTPPVQSIQVVKTIERPRFHHHMEPIEDNHRGALQYHAHHNQHDDAHQPGHAYQPGHTHQSGHTHRTGYGQSKSRHTTTHQPEPNERDHRVKKYPIQPNSAPDLRETERAAERRPNPYFYL</sequence>